<dbReference type="SUPFAM" id="SSF53850">
    <property type="entry name" value="Periplasmic binding protein-like II"/>
    <property type="match status" value="1"/>
</dbReference>
<dbReference type="EMBL" id="JFYZ01000028">
    <property type="protein sequence ID" value="EZP79288.1"/>
    <property type="molecule type" value="Genomic_DNA"/>
</dbReference>
<reference evidence="5" key="3">
    <citation type="journal article" date="2017" name="J. Biotechnol.">
        <title>Complete genome sequence of Novosphingobium resinovorum SA1, a versatile xenobiotic-degrading bacterium capable of utilizing sulfanilic acid.</title>
        <authorList>
            <person name="Hegedus B."/>
            <person name="Kos P.B."/>
            <person name="Balint B."/>
            <person name="Maroti G."/>
            <person name="Gan H.M."/>
            <person name="Perei K."/>
            <person name="Rakhely G."/>
        </authorList>
    </citation>
    <scope>NUCLEOTIDE SEQUENCE [LARGE SCALE GENOMIC DNA]</scope>
    <source>
        <strain evidence="5">SA1</strain>
    </source>
</reference>
<dbReference type="PANTHER" id="PTHR30006:SF25">
    <property type="entry name" value="PHOSPHOGLYCERATE TRANSPORT REGULATORY PROTEIN PGTC"/>
    <property type="match status" value="1"/>
</dbReference>
<keyword evidence="2" id="KW-0614">Plasmid</keyword>
<dbReference type="PATRIC" id="fig|158500.4.peg.4246"/>
<reference evidence="2" key="2">
    <citation type="submission" date="2016-08" db="EMBL/GenBank/DDBJ databases">
        <authorList>
            <person name="Seilhamer J.J."/>
        </authorList>
    </citation>
    <scope>NUCLEOTIDE SEQUENCE [LARGE SCALE GENOMIC DNA]</scope>
    <source>
        <strain evidence="2">SA1</strain>
        <plasmid evidence="2">pSA1</plasmid>
    </source>
</reference>
<dbReference type="Gene3D" id="3.40.190.10">
    <property type="entry name" value="Periplasmic binding protein-like II"/>
    <property type="match status" value="2"/>
</dbReference>
<dbReference type="Pfam" id="PF13416">
    <property type="entry name" value="SBP_bac_8"/>
    <property type="match status" value="1"/>
</dbReference>
<organism evidence="3 4">
    <name type="scientific">Novosphingobium resinovorum</name>
    <dbReference type="NCBI Taxonomy" id="158500"/>
    <lineage>
        <taxon>Bacteria</taxon>
        <taxon>Pseudomonadati</taxon>
        <taxon>Pseudomonadota</taxon>
        <taxon>Alphaproteobacteria</taxon>
        <taxon>Sphingomonadales</taxon>
        <taxon>Sphingomonadaceae</taxon>
        <taxon>Novosphingobium</taxon>
    </lineage>
</organism>
<geneLocation type="plasmid" evidence="2 5">
    <name>pSA1</name>
</geneLocation>
<evidence type="ECO:0000256" key="1">
    <source>
        <dbReference type="ARBA" id="ARBA00022729"/>
    </source>
</evidence>
<evidence type="ECO:0000313" key="2">
    <source>
        <dbReference type="EMBL" id="AOR79617.1"/>
    </source>
</evidence>
<dbReference type="Proteomes" id="UP000024329">
    <property type="component" value="Unassembled WGS sequence"/>
</dbReference>
<keyword evidence="5" id="KW-1185">Reference proteome</keyword>
<dbReference type="OrthoDB" id="8673316at2"/>
<dbReference type="GO" id="GO:0030288">
    <property type="term" value="C:outer membrane-bounded periplasmic space"/>
    <property type="evidence" value="ECO:0007669"/>
    <property type="project" value="TreeGrafter"/>
</dbReference>
<keyword evidence="1" id="KW-0732">Signal</keyword>
<dbReference type="InterPro" id="IPR006059">
    <property type="entry name" value="SBP"/>
</dbReference>
<gene>
    <name evidence="2" type="ORF">BES08_22755</name>
    <name evidence="3" type="ORF">BV97_04177</name>
</gene>
<evidence type="ECO:0000313" key="4">
    <source>
        <dbReference type="Proteomes" id="UP000024329"/>
    </source>
</evidence>
<evidence type="ECO:0000313" key="5">
    <source>
        <dbReference type="Proteomes" id="UP000094626"/>
    </source>
</evidence>
<reference evidence="3 4" key="1">
    <citation type="submission" date="2014-03" db="EMBL/GenBank/DDBJ databases">
        <title>Whole genome sequence of Novosphingobium resinovorum KF1.</title>
        <authorList>
            <person name="Gan H.M."/>
            <person name="Gan H.Y."/>
            <person name="Chew T.H."/>
            <person name="Savka M.A."/>
        </authorList>
    </citation>
    <scope>NUCLEOTIDE SEQUENCE [LARGE SCALE GENOMIC DNA]</scope>
    <source>
        <strain evidence="3 4">KF1</strain>
    </source>
</reference>
<proteinExistence type="predicted"/>
<dbReference type="PANTHER" id="PTHR30006">
    <property type="entry name" value="THIAMINE-BINDING PERIPLASMIC PROTEIN-RELATED"/>
    <property type="match status" value="1"/>
</dbReference>
<dbReference type="KEGG" id="nre:BES08_22755"/>
<protein>
    <submittedName>
        <fullName evidence="3">Putative ABC transporter periplasmic solute-binding protein</fullName>
    </submittedName>
</protein>
<dbReference type="Proteomes" id="UP000094626">
    <property type="component" value="Plasmid pSA1"/>
</dbReference>
<dbReference type="EMBL" id="CP017076">
    <property type="protein sequence ID" value="AOR79617.1"/>
    <property type="molecule type" value="Genomic_DNA"/>
</dbReference>
<dbReference type="RefSeq" id="WP_036528386.1">
    <property type="nucleotide sequence ID" value="NZ_CP017076.1"/>
</dbReference>
<evidence type="ECO:0000313" key="3">
    <source>
        <dbReference type="EMBL" id="EZP79288.1"/>
    </source>
</evidence>
<dbReference type="AlphaFoldDB" id="A0A031JR61"/>
<name>A0A031JR61_9SPHN</name>
<sequence length="354" mass="38800">MSRRPVIIAVVVLAVAAALAATIFPVSHGGRAPRSKVIVLGTSGESLLAPAIRAFHQKNPSTTIEYHEMDGLSIYRKVADDLAKRRSGADFTLSTSMDLQVKLVNDGASSPHVSQNAAALPPWARWRNEAFGVTFEPIVMVFNTNVMHGRTIPRSRSELLEAIAADPAFWRGRIGTFDPRRSGTGYLMLSQDYRQSGDASALFRAFGESGVFLDEDSSAIFRRLDRGELAMSYNSLSSYARRRQAAGAPLEIVFPHEFTLAILRTAVIPRNAANPQGAHAFLEFLLSPEGQRALSRNTGFYGIREDAVTGGIGITESGIVRPVPLGPGLLVYLDQHKRRRLLENWDSLMERQSP</sequence>
<accession>A0A031JR61</accession>
<dbReference type="eggNOG" id="COG1840">
    <property type="taxonomic scope" value="Bacteria"/>
</dbReference>